<organism evidence="1 2">
    <name type="scientific">Vararia minispora EC-137</name>
    <dbReference type="NCBI Taxonomy" id="1314806"/>
    <lineage>
        <taxon>Eukaryota</taxon>
        <taxon>Fungi</taxon>
        <taxon>Dikarya</taxon>
        <taxon>Basidiomycota</taxon>
        <taxon>Agaricomycotina</taxon>
        <taxon>Agaricomycetes</taxon>
        <taxon>Russulales</taxon>
        <taxon>Lachnocladiaceae</taxon>
        <taxon>Vararia</taxon>
    </lineage>
</organism>
<keyword evidence="1" id="KW-0378">Hydrolase</keyword>
<reference evidence="1" key="1">
    <citation type="submission" date="2021-02" db="EMBL/GenBank/DDBJ databases">
        <authorList>
            <consortium name="DOE Joint Genome Institute"/>
            <person name="Ahrendt S."/>
            <person name="Looney B.P."/>
            <person name="Miyauchi S."/>
            <person name="Morin E."/>
            <person name="Drula E."/>
            <person name="Courty P.E."/>
            <person name="Chicoki N."/>
            <person name="Fauchery L."/>
            <person name="Kohler A."/>
            <person name="Kuo A."/>
            <person name="Labutti K."/>
            <person name="Pangilinan J."/>
            <person name="Lipzen A."/>
            <person name="Riley R."/>
            <person name="Andreopoulos W."/>
            <person name="He G."/>
            <person name="Johnson J."/>
            <person name="Barry K.W."/>
            <person name="Grigoriev I.V."/>
            <person name="Nagy L."/>
            <person name="Hibbett D."/>
            <person name="Henrissat B."/>
            <person name="Matheny P.B."/>
            <person name="Labbe J."/>
            <person name="Martin F."/>
        </authorList>
    </citation>
    <scope>NUCLEOTIDE SEQUENCE</scope>
    <source>
        <strain evidence="1">EC-137</strain>
    </source>
</reference>
<comment type="caution">
    <text evidence="1">The sequence shown here is derived from an EMBL/GenBank/DDBJ whole genome shotgun (WGS) entry which is preliminary data.</text>
</comment>
<gene>
    <name evidence="1" type="ORF">K488DRAFT_41165</name>
</gene>
<reference evidence="1" key="2">
    <citation type="journal article" date="2022" name="New Phytol.">
        <title>Evolutionary transition to the ectomycorrhizal habit in the genomes of a hyperdiverse lineage of mushroom-forming fungi.</title>
        <authorList>
            <person name="Looney B."/>
            <person name="Miyauchi S."/>
            <person name="Morin E."/>
            <person name="Drula E."/>
            <person name="Courty P.E."/>
            <person name="Kohler A."/>
            <person name="Kuo A."/>
            <person name="LaButti K."/>
            <person name="Pangilinan J."/>
            <person name="Lipzen A."/>
            <person name="Riley R."/>
            <person name="Andreopoulos W."/>
            <person name="He G."/>
            <person name="Johnson J."/>
            <person name="Nolan M."/>
            <person name="Tritt A."/>
            <person name="Barry K.W."/>
            <person name="Grigoriev I.V."/>
            <person name="Nagy L.G."/>
            <person name="Hibbett D."/>
            <person name="Henrissat B."/>
            <person name="Matheny P.B."/>
            <person name="Labbe J."/>
            <person name="Martin F.M."/>
        </authorList>
    </citation>
    <scope>NUCLEOTIDE SEQUENCE</scope>
    <source>
        <strain evidence="1">EC-137</strain>
    </source>
</reference>
<keyword evidence="2" id="KW-1185">Reference proteome</keyword>
<dbReference type="EMBL" id="MU273471">
    <property type="protein sequence ID" value="KAI0036501.1"/>
    <property type="molecule type" value="Genomic_DNA"/>
</dbReference>
<evidence type="ECO:0000313" key="1">
    <source>
        <dbReference type="EMBL" id="KAI0036501.1"/>
    </source>
</evidence>
<name>A0ACB8QYR9_9AGAM</name>
<accession>A0ACB8QYR9</accession>
<proteinExistence type="predicted"/>
<dbReference type="Proteomes" id="UP000814128">
    <property type="component" value="Unassembled WGS sequence"/>
</dbReference>
<sequence>MLSILVHILLLTAPALAATAEEWSTRTIYQIITDRFATSDDAVHPCDTNQRKYCGGTWKGIIRHLDYIQNMGFDAIWISPVSANLEGNTTYGEAFHGYWTQDFTALNSHFGTDQDLRDLSAALHSRGMLLMLDVVINHVAAPSIPGKDGFTLDGFYHPFTDRSYFHPQCFVGDSRDQSVIEQCWLGDEAVPLPDLNTEDERVVQLFGDWVRNLVRQYSVDGLRIDTAKHIRKDFWPGWGQAAGVFTMGEVLTDETAYAAPYTDVLDAILDYPSYFQLFRVFSSPQGRFSDAVAALQRAQAAYRNGLFRTGSFIENHDQPRLASATQDRALITNAMVFSFVHDGIPITYYGSEQGYQGGGDPSNREALWLSAYEEDKPLFRLLQSLNAARRQAMASSPNFLKTPMQFYAVEEHSVAVLKPPMLALLTNVGSDTSQGARWIVPRAFAPHALLIDVLTCAPVLADANGGVDIVSQYGMPQVRPFLRACLVRAAASLH</sequence>
<evidence type="ECO:0000313" key="2">
    <source>
        <dbReference type="Proteomes" id="UP000814128"/>
    </source>
</evidence>
<protein>
    <submittedName>
        <fullName evidence="1">Glycoside hydrolase family 13 protein</fullName>
    </submittedName>
</protein>